<dbReference type="Gene3D" id="3.40.50.720">
    <property type="entry name" value="NAD(P)-binding Rossmann-like Domain"/>
    <property type="match status" value="1"/>
</dbReference>
<keyword evidence="3" id="KW-1185">Reference proteome</keyword>
<organism evidence="2 3">
    <name type="scientific">Jatrophihabitans cynanchi</name>
    <dbReference type="NCBI Taxonomy" id="2944128"/>
    <lineage>
        <taxon>Bacteria</taxon>
        <taxon>Bacillati</taxon>
        <taxon>Actinomycetota</taxon>
        <taxon>Actinomycetes</taxon>
        <taxon>Jatrophihabitantales</taxon>
        <taxon>Jatrophihabitantaceae</taxon>
        <taxon>Jatrophihabitans</taxon>
    </lineage>
</organism>
<gene>
    <name evidence="2" type="ORF">M6B22_09205</name>
</gene>
<dbReference type="InterPro" id="IPR036291">
    <property type="entry name" value="NAD(P)-bd_dom_sf"/>
</dbReference>
<accession>A0ABY7K4K7</accession>
<dbReference type="Proteomes" id="UP001164693">
    <property type="component" value="Chromosome"/>
</dbReference>
<dbReference type="PANTHER" id="PTHR12126:SF11">
    <property type="entry name" value="NADH DEHYDROGENASE [UBIQUINONE] 1 ALPHA SUBCOMPLEX SUBUNIT 9, MITOCHONDRIAL"/>
    <property type="match status" value="1"/>
</dbReference>
<dbReference type="RefSeq" id="WP_269445461.1">
    <property type="nucleotide sequence ID" value="NZ_CP097463.1"/>
</dbReference>
<dbReference type="InterPro" id="IPR051207">
    <property type="entry name" value="ComplexI_NDUFA9_subunit"/>
</dbReference>
<dbReference type="Pfam" id="PF13460">
    <property type="entry name" value="NAD_binding_10"/>
    <property type="match status" value="1"/>
</dbReference>
<proteinExistence type="predicted"/>
<dbReference type="InterPro" id="IPR016040">
    <property type="entry name" value="NAD(P)-bd_dom"/>
</dbReference>
<sequence length="298" mass="31670">MRVLVAGASGFIGRRLCPALREAGVEVRAMTRAAPDRYHGAGTPVRADALDAASVRAALDGCVAAYYLVHSLASADYEEKDAAAARTFGRAAADAGVRQLVYLGGLGADEDDLSTHLRSRRRVEGLLGEAGVPVTTLRAGIIVGHGGISWEITRQLVEHLPAMITPRWVRTRTQPIAAADVVRYLVGVLDRAETIGRVFEIGGPDVLSYADMLRRVAAIEGRPILILPVPLLSPGLSSLWLALVTDVDVRTGRALVNSMINEAVAHDDGIRTLLPFDPMGYDAAVRVALGERAAGDAR</sequence>
<dbReference type="EMBL" id="CP097463">
    <property type="protein sequence ID" value="WAX58920.1"/>
    <property type="molecule type" value="Genomic_DNA"/>
</dbReference>
<evidence type="ECO:0000313" key="2">
    <source>
        <dbReference type="EMBL" id="WAX58920.1"/>
    </source>
</evidence>
<protein>
    <submittedName>
        <fullName evidence="2">NAD(P)H-binding protein</fullName>
    </submittedName>
</protein>
<reference evidence="2" key="1">
    <citation type="submission" date="2022-05" db="EMBL/GenBank/DDBJ databases">
        <title>Jatrophihabitans sp. SB3-54 whole genome sequence.</title>
        <authorList>
            <person name="Suh M.K."/>
            <person name="Eom M.K."/>
            <person name="Kim J.S."/>
            <person name="Kim H.S."/>
            <person name="Do H.E."/>
            <person name="Shin Y.K."/>
            <person name="Lee J.-S."/>
        </authorList>
    </citation>
    <scope>NUCLEOTIDE SEQUENCE</scope>
    <source>
        <strain evidence="2">SB3-54</strain>
    </source>
</reference>
<name>A0ABY7K4K7_9ACTN</name>
<dbReference type="PANTHER" id="PTHR12126">
    <property type="entry name" value="NADH-UBIQUINONE OXIDOREDUCTASE 39 KDA SUBUNIT-RELATED"/>
    <property type="match status" value="1"/>
</dbReference>
<feature type="domain" description="NAD(P)-binding" evidence="1">
    <location>
        <begin position="7"/>
        <end position="146"/>
    </location>
</feature>
<dbReference type="SUPFAM" id="SSF51735">
    <property type="entry name" value="NAD(P)-binding Rossmann-fold domains"/>
    <property type="match status" value="1"/>
</dbReference>
<evidence type="ECO:0000259" key="1">
    <source>
        <dbReference type="Pfam" id="PF13460"/>
    </source>
</evidence>
<evidence type="ECO:0000313" key="3">
    <source>
        <dbReference type="Proteomes" id="UP001164693"/>
    </source>
</evidence>